<dbReference type="OrthoDB" id="3398195at2"/>
<name>A0A345HML3_9ACTN</name>
<dbReference type="Gene3D" id="1.10.600.10">
    <property type="entry name" value="Farnesyl Diphosphate Synthase"/>
    <property type="match status" value="1"/>
</dbReference>
<reference evidence="2" key="1">
    <citation type="submission" date="2018-07" db="EMBL/GenBank/DDBJ databases">
        <authorList>
            <person name="Zhao J."/>
        </authorList>
    </citation>
    <scope>NUCLEOTIDE SEQUENCE [LARGE SCALE GENOMIC DNA]</scope>
    <source>
        <strain evidence="2">GSSD-12</strain>
    </source>
</reference>
<dbReference type="Proteomes" id="UP000253868">
    <property type="component" value="Chromosome"/>
</dbReference>
<protein>
    <submittedName>
        <fullName evidence="1">Terpene synthase</fullName>
    </submittedName>
</protein>
<dbReference type="SUPFAM" id="SSF48576">
    <property type="entry name" value="Terpenoid synthases"/>
    <property type="match status" value="1"/>
</dbReference>
<dbReference type="KEGG" id="spad:DVK44_09745"/>
<accession>A0A345HML3</accession>
<evidence type="ECO:0000313" key="1">
    <source>
        <dbReference type="EMBL" id="AXG77937.1"/>
    </source>
</evidence>
<dbReference type="Pfam" id="PF19086">
    <property type="entry name" value="Terpene_syn_C_2"/>
    <property type="match status" value="1"/>
</dbReference>
<evidence type="ECO:0000313" key="2">
    <source>
        <dbReference type="Proteomes" id="UP000253868"/>
    </source>
</evidence>
<gene>
    <name evidence="1" type="ORF">DVK44_09745</name>
</gene>
<organism evidence="1 2">
    <name type="scientific">Streptomyces paludis</name>
    <dbReference type="NCBI Taxonomy" id="2282738"/>
    <lineage>
        <taxon>Bacteria</taxon>
        <taxon>Bacillati</taxon>
        <taxon>Actinomycetota</taxon>
        <taxon>Actinomycetes</taxon>
        <taxon>Kitasatosporales</taxon>
        <taxon>Streptomycetaceae</taxon>
        <taxon>Streptomyces</taxon>
    </lineage>
</organism>
<keyword evidence="2" id="KW-1185">Reference proteome</keyword>
<dbReference type="InterPro" id="IPR008949">
    <property type="entry name" value="Isoprenoid_synthase_dom_sf"/>
</dbReference>
<dbReference type="RefSeq" id="WP_114659302.1">
    <property type="nucleotide sequence ID" value="NZ_CP031194.1"/>
</dbReference>
<dbReference type="AlphaFoldDB" id="A0A345HML3"/>
<proteinExistence type="predicted"/>
<dbReference type="EMBL" id="CP031194">
    <property type="protein sequence ID" value="AXG77937.1"/>
    <property type="molecule type" value="Genomic_DNA"/>
</dbReference>
<sequence>MSQTLDGLSFPSAAQCVPVTVLALELLADLRSWAAQYPQVLAATPIEALAISTAAISPWRGADELRLPARMYVWAYALDDHVEQNVRSLDELDDLFGRCDAVVRSGGRDDSHPLLASLSGWQSALESAPLYPRLAGLWAARFAEALRGERYDWTAGRARDRGDGPSDPEEYLTYAASSNAWMTHFPRWATSDRGDLLDNLPVLDSALEAIEVAVRLSNDLATFERERSEPGQNNILMYDTSPEWVRGELARHSRKAREQLKALVTAGSAPAVELLRLLDWSVTFYSGADFRGWGSDRDLTG</sequence>